<keyword evidence="3" id="KW-1185">Reference proteome</keyword>
<sequence>MPPCPPPGQEGAATISTPLSAHDLVFLEVAREEVRCFAGLVMRLLDLHRPRDAGGITSDAANPIMRCRSCMWRWPCPTFRAVAETLDVHWWNRRARPIDQGPPEDHGKEHGKGHTEGCGEHCGPGGVLSARKPA</sequence>
<feature type="region of interest" description="Disordered" evidence="1">
    <location>
        <begin position="97"/>
        <end position="134"/>
    </location>
</feature>
<gene>
    <name evidence="2" type="ORF">C1I98_17370</name>
</gene>
<evidence type="ECO:0000256" key="1">
    <source>
        <dbReference type="SAM" id="MobiDB-lite"/>
    </source>
</evidence>
<evidence type="ECO:0000313" key="3">
    <source>
        <dbReference type="Proteomes" id="UP000248544"/>
    </source>
</evidence>
<dbReference type="Proteomes" id="UP000248544">
    <property type="component" value="Unassembled WGS sequence"/>
</dbReference>
<organism evidence="2 3">
    <name type="scientific">Spongiactinospora gelatinilytica</name>
    <dbReference type="NCBI Taxonomy" id="2666298"/>
    <lineage>
        <taxon>Bacteria</taxon>
        <taxon>Bacillati</taxon>
        <taxon>Actinomycetota</taxon>
        <taxon>Actinomycetes</taxon>
        <taxon>Streptosporangiales</taxon>
        <taxon>Streptosporangiaceae</taxon>
        <taxon>Spongiactinospora</taxon>
    </lineage>
</organism>
<feature type="compositionally biased region" description="Basic and acidic residues" evidence="1">
    <location>
        <begin position="103"/>
        <end position="119"/>
    </location>
</feature>
<accession>A0A2W2G990</accession>
<comment type="caution">
    <text evidence="2">The sequence shown here is derived from an EMBL/GenBank/DDBJ whole genome shotgun (WGS) entry which is preliminary data.</text>
</comment>
<dbReference type="AlphaFoldDB" id="A0A2W2G990"/>
<proteinExistence type="predicted"/>
<protein>
    <submittedName>
        <fullName evidence="2">Uncharacterized protein</fullName>
    </submittedName>
</protein>
<reference evidence="2 3" key="1">
    <citation type="submission" date="2018-01" db="EMBL/GenBank/DDBJ databases">
        <title>Draft genome sequence of Sphaerisporangium sp. 7K107.</title>
        <authorList>
            <person name="Sahin N."/>
            <person name="Saygin H."/>
            <person name="Ay H."/>
        </authorList>
    </citation>
    <scope>NUCLEOTIDE SEQUENCE [LARGE SCALE GENOMIC DNA]</scope>
    <source>
        <strain evidence="2 3">7K107</strain>
    </source>
</reference>
<name>A0A2W2G990_9ACTN</name>
<dbReference type="EMBL" id="POUA01000125">
    <property type="protein sequence ID" value="PZG44432.1"/>
    <property type="molecule type" value="Genomic_DNA"/>
</dbReference>
<evidence type="ECO:0000313" key="2">
    <source>
        <dbReference type="EMBL" id="PZG44432.1"/>
    </source>
</evidence>